<feature type="domain" description="Fibronectin type-III" evidence="2">
    <location>
        <begin position="766"/>
        <end position="853"/>
    </location>
</feature>
<reference evidence="3 4" key="1">
    <citation type="submission" date="2018-12" db="EMBL/GenBank/DDBJ databases">
        <authorList>
            <person name="Sun L."/>
            <person name="Chen Z."/>
        </authorList>
    </citation>
    <scope>NUCLEOTIDE SEQUENCE [LARGE SCALE GENOMIC DNA]</scope>
    <source>
        <strain evidence="3 4">DSM 15890</strain>
    </source>
</reference>
<dbReference type="OrthoDB" id="2486223at2"/>
<dbReference type="PANTHER" id="PTHR22870:SF408">
    <property type="entry name" value="OS09G0560450 PROTEIN"/>
    <property type="match status" value="1"/>
</dbReference>
<dbReference type="PANTHER" id="PTHR22870">
    <property type="entry name" value="REGULATOR OF CHROMOSOME CONDENSATION"/>
    <property type="match status" value="1"/>
</dbReference>
<dbReference type="PROSITE" id="PS50012">
    <property type="entry name" value="RCC1_3"/>
    <property type="match status" value="3"/>
</dbReference>
<dbReference type="SUPFAM" id="SSF53474">
    <property type="entry name" value="alpha/beta-Hydrolases"/>
    <property type="match status" value="1"/>
</dbReference>
<dbReference type="PROSITE" id="PS00626">
    <property type="entry name" value="RCC1_2"/>
    <property type="match status" value="2"/>
</dbReference>
<dbReference type="Pfam" id="PF25788">
    <property type="entry name" value="Ig_Rha78A_N"/>
    <property type="match status" value="1"/>
</dbReference>
<dbReference type="InterPro" id="IPR003961">
    <property type="entry name" value="FN3_dom"/>
</dbReference>
<dbReference type="CDD" id="cd00063">
    <property type="entry name" value="FN3"/>
    <property type="match status" value="1"/>
</dbReference>
<dbReference type="SMART" id="SM00060">
    <property type="entry name" value="FN3"/>
    <property type="match status" value="1"/>
</dbReference>
<sequence>MENQLKIHYRFDDRGHAVNIKVYRNGSYHSQDYQSYNGSLSGTYEFTANNGNPNSTYKGSYYEDGIYKFVITPAESGGEDYSDEVSVKVYQDRIIFIPGIMGSELLANNKNDRVWLPDTLEVYSDIAKIAMGKDGKSIYDISPGKPLLDWYMNFDDYFTKQNYKVINYGYDWRLSVKENASLLKPIIDKEINNKIPEGKIFVVAHSMGGLVATEYINQGNGKNIDKLITLGTPYLGAPKAVQIFETGQAATPVQNYVIAGAIRDVMPNIISAYQLLPTREYFINNNSYISREDKITPKGKRSHYEKTKIYGYDSTIAFLKQRTWYNNQLMEETKKFHENLNVLKNLNSIDSYYIIGDQIPTVSEIVLANYETYKEVSQVTDIKTALGDGTVPLKSANVKSQLKSSKVYYIKEEHGQLANNTDVQKQVLNILKNQPNILASGKIHKEPNSISVLKLKIDDSPVTLDVYDLSGNHTGPINAEKYETKIPYGQYYEDSKTKFALLEEGNYNVRLKGTSLGIMNYSLVWTNGNDVEEKTIRFDEVEVTPTSIFTSGTNRDGQIVLQIDDNGDGIIDRTLSPSVELDLIGTQDETIPTITSRIDGVKGVNEWYGKNVYYNLIGEDSESGVYKSFYNLNESGFKEYTAPIPLPDTGIYIFESFVRDKNRNDSEILRETVKVDTTDPTKPTMTIVPLKWTNQFVSITLSDSEDADSGFQKYQYKIGQDGEWKDYTTPVIIDTEGLYNVYARAVDNVFNLSEEVSGDAKVDKTRPTTPKGFEILSYNYNQIKISWLPSTDNVEVTGYDVYQNSVFIGSTTDTEFTFNNLVANRSYTFTVVARDEATNSSLDGIFVVRTPKSMVGTGIDHTLQVKSDGKVLAWGFNNQGQLGDGTTSSKTTAVEVPGLTGVLSVAAGTSHSLALKSDGTVWSWGSNGYGQLGNGAHSLIPVQVKNLSGITGIAANGNTSYALKGDGTVWSWGSNDYGQLGDGTTTTRTLPVQAIGVSGVSELAAGYRYVYALRTDGTVYGWGVSTSNFIPGASGSPTTKAILMTGLTNIASIGTSNGGLALKKDGSVVVWGGNYSAVTPVNGLSGIESIAGGSSNYAIAGDGSVWNWKNWTNDTPIQMAGLSDIDAVAVGKNHAVASKADGSTYAWGSANTQGELGDGTTVAHSTPALVQLNTAPQVTLTYPIGSQSAPEESHVSNPSIRWTQEDVALTNFAVYQVQVLDASGAVVVDSGEVKQATTAAANAWTVTKPLPSGQAYQIQVRVNDEHLWSEWSSVGWIKYSELSLRGLQHQMAVESSKRQL</sequence>
<dbReference type="NCBIfam" id="NF047446">
    <property type="entry name" value="barrel_OmpL47"/>
    <property type="match status" value="1"/>
</dbReference>
<dbReference type="EMBL" id="RZNY01000057">
    <property type="protein sequence ID" value="RUT38533.1"/>
    <property type="molecule type" value="Genomic_DNA"/>
</dbReference>
<dbReference type="PRINTS" id="PR00633">
    <property type="entry name" value="RCCNDNSATION"/>
</dbReference>
<gene>
    <name evidence="3" type="ORF">EJP82_27140</name>
</gene>
<dbReference type="Gene3D" id="3.40.50.1820">
    <property type="entry name" value="alpha/beta hydrolase"/>
    <property type="match status" value="1"/>
</dbReference>
<dbReference type="GO" id="GO:0008374">
    <property type="term" value="F:O-acyltransferase activity"/>
    <property type="evidence" value="ECO:0007669"/>
    <property type="project" value="InterPro"/>
</dbReference>
<evidence type="ECO:0000313" key="3">
    <source>
        <dbReference type="EMBL" id="RUT38533.1"/>
    </source>
</evidence>
<dbReference type="InterPro" id="IPR036116">
    <property type="entry name" value="FN3_sf"/>
</dbReference>
<dbReference type="Pfam" id="PF13540">
    <property type="entry name" value="RCC1_2"/>
    <property type="match status" value="1"/>
</dbReference>
<dbReference type="PROSITE" id="PS50853">
    <property type="entry name" value="FN3"/>
    <property type="match status" value="1"/>
</dbReference>
<protein>
    <recommendedName>
        <fullName evidence="2">Fibronectin type-III domain-containing protein</fullName>
    </recommendedName>
</protein>
<dbReference type="Gene3D" id="2.130.10.30">
    <property type="entry name" value="Regulator of chromosome condensation 1/beta-lactamase-inhibitor protein II"/>
    <property type="match status" value="2"/>
</dbReference>
<organism evidence="3 4">
    <name type="scientific">Paenibacillus anaericanus</name>
    <dbReference type="NCBI Taxonomy" id="170367"/>
    <lineage>
        <taxon>Bacteria</taxon>
        <taxon>Bacillati</taxon>
        <taxon>Bacillota</taxon>
        <taxon>Bacilli</taxon>
        <taxon>Bacillales</taxon>
        <taxon>Paenibacillaceae</taxon>
        <taxon>Paenibacillus</taxon>
    </lineage>
</organism>
<dbReference type="InterPro" id="IPR009091">
    <property type="entry name" value="RCC1/BLIP-II"/>
</dbReference>
<dbReference type="SUPFAM" id="SSF49265">
    <property type="entry name" value="Fibronectin type III"/>
    <property type="match status" value="1"/>
</dbReference>
<dbReference type="InterPro" id="IPR003386">
    <property type="entry name" value="LACT/PDAT_acylTrfase"/>
</dbReference>
<proteinExistence type="predicted"/>
<comment type="caution">
    <text evidence="3">The sequence shown here is derived from an EMBL/GenBank/DDBJ whole genome shotgun (WGS) entry which is preliminary data.</text>
</comment>
<accession>A0A3S1BCQ3</accession>
<name>A0A3S1BCQ3_9BACL</name>
<dbReference type="InterPro" id="IPR051210">
    <property type="entry name" value="Ub_ligase/GEF_domain"/>
</dbReference>
<dbReference type="Gene3D" id="2.60.40.10">
    <property type="entry name" value="Immunoglobulins"/>
    <property type="match status" value="2"/>
</dbReference>
<dbReference type="Proteomes" id="UP000279446">
    <property type="component" value="Unassembled WGS sequence"/>
</dbReference>
<evidence type="ECO:0000313" key="4">
    <source>
        <dbReference type="Proteomes" id="UP000279446"/>
    </source>
</evidence>
<dbReference type="GO" id="GO:0006629">
    <property type="term" value="P:lipid metabolic process"/>
    <property type="evidence" value="ECO:0007669"/>
    <property type="project" value="InterPro"/>
</dbReference>
<dbReference type="InterPro" id="IPR000408">
    <property type="entry name" value="Reg_chr_condens"/>
</dbReference>
<keyword evidence="4" id="KW-1185">Reference proteome</keyword>
<dbReference type="InterPro" id="IPR029058">
    <property type="entry name" value="AB_hydrolase_fold"/>
</dbReference>
<dbReference type="RefSeq" id="WP_127195191.1">
    <property type="nucleotide sequence ID" value="NZ_RZNY01000057.1"/>
</dbReference>
<keyword evidence="1" id="KW-0677">Repeat</keyword>
<dbReference type="InterPro" id="IPR013783">
    <property type="entry name" value="Ig-like_fold"/>
</dbReference>
<dbReference type="Pfam" id="PF00041">
    <property type="entry name" value="fn3"/>
    <property type="match status" value="1"/>
</dbReference>
<dbReference type="InterPro" id="IPR058094">
    <property type="entry name" value="Ig-like_OmpL47-like"/>
</dbReference>
<evidence type="ECO:0000259" key="2">
    <source>
        <dbReference type="PROSITE" id="PS50853"/>
    </source>
</evidence>
<evidence type="ECO:0000256" key="1">
    <source>
        <dbReference type="ARBA" id="ARBA00022737"/>
    </source>
</evidence>
<dbReference type="Pfam" id="PF00415">
    <property type="entry name" value="RCC1"/>
    <property type="match status" value="1"/>
</dbReference>
<dbReference type="SUPFAM" id="SSF50985">
    <property type="entry name" value="RCC1/BLIP-II"/>
    <property type="match status" value="1"/>
</dbReference>
<dbReference type="Pfam" id="PF02450">
    <property type="entry name" value="LCAT"/>
    <property type="match status" value="1"/>
</dbReference>